<dbReference type="GO" id="GO:0008168">
    <property type="term" value="F:methyltransferase activity"/>
    <property type="evidence" value="ECO:0007669"/>
    <property type="project" value="UniProtKB-KW"/>
</dbReference>
<name>A0A2A3MLT8_9PSED</name>
<organism evidence="1 2">
    <name type="scientific">Pseudomonas abyssi</name>
    <dbReference type="NCBI Taxonomy" id="170540"/>
    <lineage>
        <taxon>Bacteria</taxon>
        <taxon>Pseudomonadati</taxon>
        <taxon>Pseudomonadota</taxon>
        <taxon>Gammaproteobacteria</taxon>
        <taxon>Pseudomonadales</taxon>
        <taxon>Pseudomonadaceae</taxon>
        <taxon>Pseudomonas</taxon>
    </lineage>
</organism>
<reference evidence="1 2" key="1">
    <citation type="submission" date="2017-09" db="EMBL/GenBank/DDBJ databases">
        <title>Pseudomonas abyssi sp. nov. isolated from Abyssopelagic Water.</title>
        <authorList>
            <person name="Wei Y."/>
        </authorList>
    </citation>
    <scope>NUCLEOTIDE SEQUENCE [LARGE SCALE GENOMIC DNA]</scope>
    <source>
        <strain evidence="1 2">MT5</strain>
    </source>
</reference>
<protein>
    <submittedName>
        <fullName evidence="1">Methyltransferase</fullName>
    </submittedName>
</protein>
<comment type="caution">
    <text evidence="1">The sequence shown here is derived from an EMBL/GenBank/DDBJ whole genome shotgun (WGS) entry which is preliminary data.</text>
</comment>
<dbReference type="InterPro" id="IPR016980">
    <property type="entry name" value="S-AdoMet-dep_MeTrfase_Alr7345"/>
</dbReference>
<proteinExistence type="predicted"/>
<dbReference type="Gene3D" id="3.40.50.150">
    <property type="entry name" value="Vaccinia Virus protein VP39"/>
    <property type="match status" value="1"/>
</dbReference>
<accession>A0A2A3MLT8</accession>
<dbReference type="InterPro" id="IPR029063">
    <property type="entry name" value="SAM-dependent_MTases_sf"/>
</dbReference>
<dbReference type="GO" id="GO:0032259">
    <property type="term" value="P:methylation"/>
    <property type="evidence" value="ECO:0007669"/>
    <property type="project" value="UniProtKB-KW"/>
</dbReference>
<accession>A0A395R913</accession>
<gene>
    <name evidence="1" type="ORF">CNQ84_04525</name>
</gene>
<dbReference type="EMBL" id="NTMR01000003">
    <property type="protein sequence ID" value="PBK05768.1"/>
    <property type="molecule type" value="Genomic_DNA"/>
</dbReference>
<evidence type="ECO:0000313" key="2">
    <source>
        <dbReference type="Proteomes" id="UP000242313"/>
    </source>
</evidence>
<dbReference type="SUPFAM" id="SSF53335">
    <property type="entry name" value="S-adenosyl-L-methionine-dependent methyltransferases"/>
    <property type="match status" value="1"/>
</dbReference>
<sequence length="282" mass="31183">MRKLAYALLLCAATVQAQEPAAVTPPQLDEAQVAAIRAAVGNSGRTITNVTRDAYRNPEQTLTFFGVTPEQTVVEVWPGGGWYTEVLAPLLRDQGTLIAAHFDPDSEVGFFKRSRAQFEEKLAEHPERYDQVQLTTLNYDVDTPITEPGTADRVLTFRNVHNWLAAGDGKAEVMFDKFYAALKPGGMLGVVEHRAKAGTSLEQMIDSGYVTEEKVRELASNAGFELLSVSPANQNPRDTTEHPEGVWTLPPTLRLGDEQRAHYLAIGESDRMTLLFIKPEQQ</sequence>
<keyword evidence="1" id="KW-0808">Transferase</keyword>
<keyword evidence="2" id="KW-1185">Reference proteome</keyword>
<dbReference type="Proteomes" id="UP000242313">
    <property type="component" value="Unassembled WGS sequence"/>
</dbReference>
<dbReference type="RefSeq" id="WP_096003706.1">
    <property type="nucleotide sequence ID" value="NZ_LMAZ01000001.1"/>
</dbReference>
<dbReference type="AlphaFoldDB" id="A0A2A3MLT8"/>
<dbReference type="PIRSF" id="PIRSF031679">
    <property type="entry name" value="Mtase_Alr7345_prd"/>
    <property type="match status" value="1"/>
</dbReference>
<evidence type="ECO:0000313" key="1">
    <source>
        <dbReference type="EMBL" id="PBK05768.1"/>
    </source>
</evidence>
<keyword evidence="1" id="KW-0489">Methyltransferase</keyword>